<accession>A0A4Y2ECQ2</accession>
<evidence type="ECO:0000313" key="1">
    <source>
        <dbReference type="EMBL" id="GBM26076.1"/>
    </source>
</evidence>
<dbReference type="AlphaFoldDB" id="A0A4Y2ECQ2"/>
<name>A0A4Y2ECQ2_ARAVE</name>
<comment type="caution">
    <text evidence="1">The sequence shown here is derived from an EMBL/GenBank/DDBJ whole genome shotgun (WGS) entry which is preliminary data.</text>
</comment>
<dbReference type="EMBL" id="BGPR01000553">
    <property type="protein sequence ID" value="GBM26076.1"/>
    <property type="molecule type" value="Genomic_DNA"/>
</dbReference>
<dbReference type="Proteomes" id="UP000499080">
    <property type="component" value="Unassembled WGS sequence"/>
</dbReference>
<keyword evidence="2" id="KW-1185">Reference proteome</keyword>
<protein>
    <submittedName>
        <fullName evidence="1">Uncharacterized protein</fullName>
    </submittedName>
</protein>
<reference evidence="1 2" key="1">
    <citation type="journal article" date="2019" name="Sci. Rep.">
        <title>Orb-weaving spider Araneus ventricosus genome elucidates the spidroin gene catalogue.</title>
        <authorList>
            <person name="Kono N."/>
            <person name="Nakamura H."/>
            <person name="Ohtoshi R."/>
            <person name="Moran D.A.P."/>
            <person name="Shinohara A."/>
            <person name="Yoshida Y."/>
            <person name="Fujiwara M."/>
            <person name="Mori M."/>
            <person name="Tomita M."/>
            <person name="Arakawa K."/>
        </authorList>
    </citation>
    <scope>NUCLEOTIDE SEQUENCE [LARGE SCALE GENOMIC DNA]</scope>
</reference>
<organism evidence="1 2">
    <name type="scientific">Araneus ventricosus</name>
    <name type="common">Orbweaver spider</name>
    <name type="synonym">Epeira ventricosa</name>
    <dbReference type="NCBI Taxonomy" id="182803"/>
    <lineage>
        <taxon>Eukaryota</taxon>
        <taxon>Metazoa</taxon>
        <taxon>Ecdysozoa</taxon>
        <taxon>Arthropoda</taxon>
        <taxon>Chelicerata</taxon>
        <taxon>Arachnida</taxon>
        <taxon>Araneae</taxon>
        <taxon>Araneomorphae</taxon>
        <taxon>Entelegynae</taxon>
        <taxon>Araneoidea</taxon>
        <taxon>Araneidae</taxon>
        <taxon>Araneus</taxon>
    </lineage>
</organism>
<gene>
    <name evidence="1" type="ORF">AVEN_12838_1</name>
</gene>
<proteinExistence type="predicted"/>
<sequence length="132" mass="14763">MNAHSTLWGYPNDSPRAMLCRTSYPAPIFTSLLLKMQAQSFNNATLKAGLTSRFQLANIFLIQHPGKFLKMLASVTIILSKFNLILKCNFIHKLGSKRPMGVTINSFKTLNPKLTPSNKKLASLTQKKILAR</sequence>
<evidence type="ECO:0000313" key="2">
    <source>
        <dbReference type="Proteomes" id="UP000499080"/>
    </source>
</evidence>